<reference evidence="1" key="3">
    <citation type="submission" date="2025-09" db="UniProtKB">
        <authorList>
            <consortium name="Ensembl"/>
        </authorList>
    </citation>
    <scope>IDENTIFICATION</scope>
</reference>
<keyword evidence="2" id="KW-1185">Reference proteome</keyword>
<dbReference type="GeneTree" id="ENSGT01050000248404"/>
<proteinExistence type="predicted"/>
<protein>
    <submittedName>
        <fullName evidence="1">Uncharacterized protein</fullName>
    </submittedName>
</protein>
<dbReference type="Ensembl" id="ENSPPYT00000048362.1">
    <property type="protein sequence ID" value="ENSPPYP00000030431.1"/>
    <property type="gene ID" value="ENSPPYG00000037739.1"/>
</dbReference>
<reference evidence="1" key="2">
    <citation type="submission" date="2025-08" db="UniProtKB">
        <authorList>
            <consortium name="Ensembl"/>
        </authorList>
    </citation>
    <scope>IDENTIFICATION</scope>
</reference>
<accession>A0A8I5TK50</accession>
<sequence length="56" mass="6104">MTSSVIGLRSCKALPKAKLAPKKGHGHCLVLCCQSHPLQLSESQRNHYSREVCSAN</sequence>
<dbReference type="AlphaFoldDB" id="A0A8I5TK50"/>
<reference evidence="1 2" key="1">
    <citation type="submission" date="2008-02" db="EMBL/GenBank/DDBJ databases">
        <title>A 6x draft sequence assembly of the Pongo pygmaeus abelii genome.</title>
        <authorList>
            <person name="Wilson R.K."/>
            <person name="Mardis E."/>
        </authorList>
    </citation>
    <scope>NUCLEOTIDE SEQUENCE [LARGE SCALE GENOMIC DNA]</scope>
</reference>
<dbReference type="Proteomes" id="UP000001595">
    <property type="component" value="Chromosome 22"/>
</dbReference>
<organism evidence="1 2">
    <name type="scientific">Pongo abelii</name>
    <name type="common">Sumatran orangutan</name>
    <name type="synonym">Pongo pygmaeus abelii</name>
    <dbReference type="NCBI Taxonomy" id="9601"/>
    <lineage>
        <taxon>Eukaryota</taxon>
        <taxon>Metazoa</taxon>
        <taxon>Chordata</taxon>
        <taxon>Craniata</taxon>
        <taxon>Vertebrata</taxon>
        <taxon>Euteleostomi</taxon>
        <taxon>Mammalia</taxon>
        <taxon>Eutheria</taxon>
        <taxon>Euarchontoglires</taxon>
        <taxon>Primates</taxon>
        <taxon>Haplorrhini</taxon>
        <taxon>Catarrhini</taxon>
        <taxon>Hominidae</taxon>
        <taxon>Pongo</taxon>
    </lineage>
</organism>
<name>A0A8I5TK50_PONAB</name>
<evidence type="ECO:0000313" key="1">
    <source>
        <dbReference type="Ensembl" id="ENSPPYP00000030431.1"/>
    </source>
</evidence>
<evidence type="ECO:0000313" key="2">
    <source>
        <dbReference type="Proteomes" id="UP000001595"/>
    </source>
</evidence>